<dbReference type="AlphaFoldDB" id="A0AAV5GLX9"/>
<evidence type="ECO:0000313" key="3">
    <source>
        <dbReference type="Proteomes" id="UP001342314"/>
    </source>
</evidence>
<comment type="caution">
    <text evidence="2">The sequence shown here is derived from an EMBL/GenBank/DDBJ whole genome shotgun (WGS) entry which is preliminary data.</text>
</comment>
<proteinExistence type="predicted"/>
<dbReference type="Gene3D" id="3.40.50.300">
    <property type="entry name" value="P-loop containing nucleotide triphosphate hydrolases"/>
    <property type="match status" value="1"/>
</dbReference>
<accession>A0AAV5GLX9</accession>
<dbReference type="Proteomes" id="UP001342314">
    <property type="component" value="Unassembled WGS sequence"/>
</dbReference>
<evidence type="ECO:0000256" key="1">
    <source>
        <dbReference type="SAM" id="MobiDB-lite"/>
    </source>
</evidence>
<protein>
    <submittedName>
        <fullName evidence="2">Uncharacterized protein</fullName>
    </submittedName>
</protein>
<dbReference type="InterPro" id="IPR027417">
    <property type="entry name" value="P-loop_NTPase"/>
</dbReference>
<keyword evidence="3" id="KW-1185">Reference proteome</keyword>
<evidence type="ECO:0000313" key="2">
    <source>
        <dbReference type="EMBL" id="GJN91218.1"/>
    </source>
</evidence>
<organism evidence="2 3">
    <name type="scientific">Rhodotorula paludigena</name>
    <dbReference type="NCBI Taxonomy" id="86838"/>
    <lineage>
        <taxon>Eukaryota</taxon>
        <taxon>Fungi</taxon>
        <taxon>Dikarya</taxon>
        <taxon>Basidiomycota</taxon>
        <taxon>Pucciniomycotina</taxon>
        <taxon>Microbotryomycetes</taxon>
        <taxon>Sporidiobolales</taxon>
        <taxon>Sporidiobolaceae</taxon>
        <taxon>Rhodotorula</taxon>
    </lineage>
</organism>
<gene>
    <name evidence="2" type="ORF">Rhopal_004236-T1</name>
</gene>
<feature type="compositionally biased region" description="Low complexity" evidence="1">
    <location>
        <begin position="7"/>
        <end position="23"/>
    </location>
</feature>
<dbReference type="EMBL" id="BQKY01000008">
    <property type="protein sequence ID" value="GJN91218.1"/>
    <property type="molecule type" value="Genomic_DNA"/>
</dbReference>
<reference evidence="2 3" key="1">
    <citation type="submission" date="2021-12" db="EMBL/GenBank/DDBJ databases">
        <title>High titer production of polyol ester of fatty acids by Rhodotorula paludigena BS15 towards product separation-free biomass refinery.</title>
        <authorList>
            <person name="Mano J."/>
            <person name="Ono H."/>
            <person name="Tanaka T."/>
            <person name="Naito K."/>
            <person name="Sushida H."/>
            <person name="Ike M."/>
            <person name="Tokuyasu K."/>
            <person name="Kitaoka M."/>
        </authorList>
    </citation>
    <scope>NUCLEOTIDE SEQUENCE [LARGE SCALE GENOMIC DNA]</scope>
    <source>
        <strain evidence="2 3">BS15</strain>
    </source>
</reference>
<name>A0AAV5GLX9_9BASI</name>
<feature type="region of interest" description="Disordered" evidence="1">
    <location>
        <begin position="1"/>
        <end position="23"/>
    </location>
</feature>
<sequence length="268" mass="27769">MNSRPDFLSFTHTSTSSSSQPTSSLPAALSLLVTDTLDAPASFVLVQLVAHALRPAASAAAAPGGGSGAAGKRRVVVLGVRERDEYWTAVLKKNGIQIPTERSTGHFTFIDSSDPSLALPDLFTAVAAALVAPSQSAPPAISPAGTGDALGPLVVIDDHSASLVTLLHADSLSPSPTLSLASTVAFDSPEDQYLFRQVLQRCDLWAQVDGFGNGGSGARGESRAFDYWTVDAPRMGARAWQFRLDEAKGALWNVKGGGGGAGGEVLVR</sequence>